<proteinExistence type="inferred from homology"/>
<sequence length="376" mass="42175">MSAGMRKTGIGCMEIYQASLERRIQQGEWDLVCQEEELCKEVETLLLECSPQNIYSQPGLDTLSVIEASLRASQHTLSFNRLNSLVKAFKVLELAALNLYLCPWRKEYKVVKMFSGMFTHCVKPALTAQQAQELFALLGYQPAGNDEEELRLSTKPVNSHALLQLAYCFFTARIECQLLLTAVASLDGSMECMLQLVQERKHGCTFQTALDSAKRKLEPAPCDTPSALDPTLDLYTDEYLAEQSHMASPPSLPYIPPSEDKLSRINTSHSNKERDEKTAQTIAVSPLTCQIKAMPNKIDSGLKSCENDRQFTTMCNGQLSAAKEGNCLSYELHPKQSLRCQDIHSEDCPCLTSFTVFQSRQDQTQHWEKPAKDDVS</sequence>
<dbReference type="Pfam" id="PF21388">
    <property type="entry name" value="SPATA2_PUB-like"/>
    <property type="match status" value="1"/>
</dbReference>
<feature type="domain" description="Spermatogenesis-associated protein 2 PUB-like" evidence="3">
    <location>
        <begin position="18"/>
        <end position="202"/>
    </location>
</feature>
<dbReference type="Gene3D" id="1.20.58.2190">
    <property type="match status" value="1"/>
</dbReference>
<dbReference type="EMBL" id="QNUK01000232">
    <property type="protein sequence ID" value="KAF5897509.1"/>
    <property type="molecule type" value="Genomic_DNA"/>
</dbReference>
<dbReference type="AlphaFoldDB" id="A0A8J4WYS4"/>
<comment type="similarity">
    <text evidence="1">Belongs to the SPATA2 family.</text>
</comment>
<evidence type="ECO:0000313" key="5">
    <source>
        <dbReference type="Proteomes" id="UP000727407"/>
    </source>
</evidence>
<dbReference type="PANTHER" id="PTHR15326:SF7">
    <property type="entry name" value="SPERMATOGENESIS-ASSOCIATED PROTEIN 2-LIKE PROTEIN"/>
    <property type="match status" value="1"/>
</dbReference>
<reference evidence="4" key="1">
    <citation type="submission" date="2020-07" db="EMBL/GenBank/DDBJ databases">
        <title>Clarias magur genome sequencing, assembly and annotation.</title>
        <authorList>
            <person name="Kushwaha B."/>
            <person name="Kumar R."/>
            <person name="Das P."/>
            <person name="Joshi C.G."/>
            <person name="Kumar D."/>
            <person name="Nagpure N.S."/>
            <person name="Pandey M."/>
            <person name="Agarwal S."/>
            <person name="Srivastava S."/>
            <person name="Singh M."/>
            <person name="Sahoo L."/>
            <person name="Jayasankar P."/>
            <person name="Meher P.K."/>
            <person name="Koringa P.G."/>
            <person name="Iquebal M.A."/>
            <person name="Das S.P."/>
            <person name="Bit A."/>
            <person name="Patnaik S."/>
            <person name="Patel N."/>
            <person name="Shah T.M."/>
            <person name="Hinsu A."/>
            <person name="Jena J.K."/>
        </authorList>
    </citation>
    <scope>NUCLEOTIDE SEQUENCE</scope>
    <source>
        <strain evidence="4">CIFAMagur01</strain>
        <tissue evidence="4">Testis</tissue>
    </source>
</reference>
<name>A0A8J4WYS4_CLAMG</name>
<dbReference type="SUPFAM" id="SSF143503">
    <property type="entry name" value="PUG domain-like"/>
    <property type="match status" value="1"/>
</dbReference>
<evidence type="ECO:0000256" key="2">
    <source>
        <dbReference type="SAM" id="MobiDB-lite"/>
    </source>
</evidence>
<organism evidence="4 5">
    <name type="scientific">Clarias magur</name>
    <name type="common">Asian catfish</name>
    <name type="synonym">Macropteronotus magur</name>
    <dbReference type="NCBI Taxonomy" id="1594786"/>
    <lineage>
        <taxon>Eukaryota</taxon>
        <taxon>Metazoa</taxon>
        <taxon>Chordata</taxon>
        <taxon>Craniata</taxon>
        <taxon>Vertebrata</taxon>
        <taxon>Euteleostomi</taxon>
        <taxon>Actinopterygii</taxon>
        <taxon>Neopterygii</taxon>
        <taxon>Teleostei</taxon>
        <taxon>Ostariophysi</taxon>
        <taxon>Siluriformes</taxon>
        <taxon>Clariidae</taxon>
        <taxon>Clarias</taxon>
    </lineage>
</organism>
<evidence type="ECO:0000259" key="3">
    <source>
        <dbReference type="Pfam" id="PF21388"/>
    </source>
</evidence>
<feature type="region of interest" description="Disordered" evidence="2">
    <location>
        <begin position="246"/>
        <end position="278"/>
    </location>
</feature>
<dbReference type="GO" id="GO:0005737">
    <property type="term" value="C:cytoplasm"/>
    <property type="evidence" value="ECO:0007669"/>
    <property type="project" value="TreeGrafter"/>
</dbReference>
<evidence type="ECO:0000256" key="1">
    <source>
        <dbReference type="ARBA" id="ARBA00038142"/>
    </source>
</evidence>
<dbReference type="Proteomes" id="UP000727407">
    <property type="component" value="Unassembled WGS sequence"/>
</dbReference>
<dbReference type="InterPro" id="IPR048839">
    <property type="entry name" value="SPATA2_PUB-like"/>
</dbReference>
<gene>
    <name evidence="4" type="ORF">DAT39_012778</name>
</gene>
<keyword evidence="5" id="KW-1185">Reference proteome</keyword>
<dbReference type="PANTHER" id="PTHR15326">
    <property type="entry name" value="SPERMATOGENESIS-ASSOCIATED PROTEIN 2/TAMOZHENNIC"/>
    <property type="match status" value="1"/>
</dbReference>
<comment type="caution">
    <text evidence="4">The sequence shown here is derived from an EMBL/GenBank/DDBJ whole genome shotgun (WGS) entry which is preliminary data.</text>
</comment>
<dbReference type="InterPro" id="IPR036339">
    <property type="entry name" value="PUB-like_dom_sf"/>
</dbReference>
<protein>
    <submittedName>
        <fullName evidence="4">Spermatogenesis-associated protein 2-like protein</fullName>
    </submittedName>
</protein>
<dbReference type="OrthoDB" id="9837000at2759"/>
<evidence type="ECO:0000313" key="4">
    <source>
        <dbReference type="EMBL" id="KAF5897509.1"/>
    </source>
</evidence>
<accession>A0A8J4WYS4</accession>